<dbReference type="GO" id="GO:0052689">
    <property type="term" value="F:carboxylic ester hydrolase activity"/>
    <property type="evidence" value="ECO:0007669"/>
    <property type="project" value="TreeGrafter"/>
</dbReference>
<name>A0A387B927_9MICO</name>
<evidence type="ECO:0000313" key="2">
    <source>
        <dbReference type="Proteomes" id="UP000278886"/>
    </source>
</evidence>
<dbReference type="RefSeq" id="WP_120761945.1">
    <property type="nucleotide sequence ID" value="NZ_CP032630.1"/>
</dbReference>
<accession>A0A387B927</accession>
<reference evidence="2" key="1">
    <citation type="submission" date="2018-09" db="EMBL/GenBank/DDBJ databases">
        <title>Genome sequencing of strain 2DFWR-13.</title>
        <authorList>
            <person name="Heo J."/>
            <person name="Kim S.-J."/>
            <person name="Kwon S.-W."/>
        </authorList>
    </citation>
    <scope>NUCLEOTIDE SEQUENCE [LARGE SCALE GENOMIC DNA]</scope>
    <source>
        <strain evidence="2">2DFWR-13</strain>
    </source>
</reference>
<sequence>MTELSIDPDLVQWSVEPAARRGRPLVILLHGRGSDERDLAGLAELLPAEFVYASLRAPHPFGPGFAWFDDAVEVPGDPRMASADAAADAVLAWLHGLGWMPPAVGAAGFSQGGAIATHLLRQGYGRVEFAVNMSGFVVGGTHPGDDRLVREPPPVYWGRGGVDPFFSPELIARAEAWLPFHTSLESAVYPGVGHTVPDAMLRDVVEFLRARATD</sequence>
<dbReference type="Gene3D" id="3.40.50.1820">
    <property type="entry name" value="alpha/beta hydrolase"/>
    <property type="match status" value="1"/>
</dbReference>
<dbReference type="AlphaFoldDB" id="A0A387B927"/>
<dbReference type="SUPFAM" id="SSF53474">
    <property type="entry name" value="alpha/beta-Hydrolases"/>
    <property type="match status" value="1"/>
</dbReference>
<dbReference type="GO" id="GO:0005737">
    <property type="term" value="C:cytoplasm"/>
    <property type="evidence" value="ECO:0007669"/>
    <property type="project" value="TreeGrafter"/>
</dbReference>
<proteinExistence type="predicted"/>
<dbReference type="KEGG" id="lyd:D7I47_04510"/>
<keyword evidence="2" id="KW-1185">Reference proteome</keyword>
<dbReference type="EMBL" id="CP032630">
    <property type="protein sequence ID" value="AYF97596.1"/>
    <property type="molecule type" value="Genomic_DNA"/>
</dbReference>
<organism evidence="1 2">
    <name type="scientific">Protaetiibacter intestinalis</name>
    <dbReference type="NCBI Taxonomy" id="2419774"/>
    <lineage>
        <taxon>Bacteria</taxon>
        <taxon>Bacillati</taxon>
        <taxon>Actinomycetota</taxon>
        <taxon>Actinomycetes</taxon>
        <taxon>Micrococcales</taxon>
        <taxon>Microbacteriaceae</taxon>
        <taxon>Protaetiibacter</taxon>
    </lineage>
</organism>
<dbReference type="InterPro" id="IPR050565">
    <property type="entry name" value="LYPA1-2/EST-like"/>
</dbReference>
<protein>
    <submittedName>
        <fullName evidence="1">Phospholipase</fullName>
    </submittedName>
</protein>
<dbReference type="OrthoDB" id="9780848at2"/>
<dbReference type="PANTHER" id="PTHR10655:SF70">
    <property type="entry name" value="PHOSPHOLIPASE_CARBOXYLESTERASE_THIOESTERASE DOMAIN-CONTAINING PROTEIN"/>
    <property type="match status" value="1"/>
</dbReference>
<dbReference type="InterPro" id="IPR029058">
    <property type="entry name" value="AB_hydrolase_fold"/>
</dbReference>
<evidence type="ECO:0000313" key="1">
    <source>
        <dbReference type="EMBL" id="AYF97596.1"/>
    </source>
</evidence>
<dbReference type="Proteomes" id="UP000278886">
    <property type="component" value="Chromosome"/>
</dbReference>
<dbReference type="PANTHER" id="PTHR10655">
    <property type="entry name" value="LYSOPHOSPHOLIPASE-RELATED"/>
    <property type="match status" value="1"/>
</dbReference>
<dbReference type="GO" id="GO:0008474">
    <property type="term" value="F:palmitoyl-(protein) hydrolase activity"/>
    <property type="evidence" value="ECO:0007669"/>
    <property type="project" value="TreeGrafter"/>
</dbReference>
<gene>
    <name evidence="1" type="ORF">D7I47_04510</name>
</gene>